<sequence>AGGEKGDKVIKTAIASVGTSRSYFGPVEEQRYISGCPSG</sequence>
<comment type="caution">
    <text evidence="1">The sequence shown here is derived from an EMBL/GenBank/DDBJ whole genome shotgun (WGS) entry which is preliminary data.</text>
</comment>
<evidence type="ECO:0000313" key="1">
    <source>
        <dbReference type="EMBL" id="MCI51535.1"/>
    </source>
</evidence>
<proteinExistence type="predicted"/>
<accession>A0A392SU20</accession>
<organism evidence="1 2">
    <name type="scientific">Trifolium medium</name>
    <dbReference type="NCBI Taxonomy" id="97028"/>
    <lineage>
        <taxon>Eukaryota</taxon>
        <taxon>Viridiplantae</taxon>
        <taxon>Streptophyta</taxon>
        <taxon>Embryophyta</taxon>
        <taxon>Tracheophyta</taxon>
        <taxon>Spermatophyta</taxon>
        <taxon>Magnoliopsida</taxon>
        <taxon>eudicotyledons</taxon>
        <taxon>Gunneridae</taxon>
        <taxon>Pentapetalae</taxon>
        <taxon>rosids</taxon>
        <taxon>fabids</taxon>
        <taxon>Fabales</taxon>
        <taxon>Fabaceae</taxon>
        <taxon>Papilionoideae</taxon>
        <taxon>50 kb inversion clade</taxon>
        <taxon>NPAAA clade</taxon>
        <taxon>Hologalegina</taxon>
        <taxon>IRL clade</taxon>
        <taxon>Trifolieae</taxon>
        <taxon>Trifolium</taxon>
    </lineage>
</organism>
<feature type="non-terminal residue" evidence="1">
    <location>
        <position position="1"/>
    </location>
</feature>
<dbReference type="Proteomes" id="UP000265520">
    <property type="component" value="Unassembled WGS sequence"/>
</dbReference>
<dbReference type="EMBL" id="LXQA010433337">
    <property type="protein sequence ID" value="MCI51535.1"/>
    <property type="molecule type" value="Genomic_DNA"/>
</dbReference>
<reference evidence="1 2" key="1">
    <citation type="journal article" date="2018" name="Front. Plant Sci.">
        <title>Red Clover (Trifolium pratense) and Zigzag Clover (T. medium) - A Picture of Genomic Similarities and Differences.</title>
        <authorList>
            <person name="Dluhosova J."/>
            <person name="Istvanek J."/>
            <person name="Nedelnik J."/>
            <person name="Repkova J."/>
        </authorList>
    </citation>
    <scope>NUCLEOTIDE SEQUENCE [LARGE SCALE GENOMIC DNA]</scope>
    <source>
        <strain evidence="2">cv. 10/8</strain>
        <tissue evidence="1">Leaf</tissue>
    </source>
</reference>
<evidence type="ECO:0000313" key="2">
    <source>
        <dbReference type="Proteomes" id="UP000265520"/>
    </source>
</evidence>
<name>A0A392SU20_9FABA</name>
<dbReference type="AlphaFoldDB" id="A0A392SU20"/>
<keyword evidence="2" id="KW-1185">Reference proteome</keyword>
<protein>
    <submittedName>
        <fullName evidence="1">Uncharacterized protein</fullName>
    </submittedName>
</protein>